<proteinExistence type="predicted"/>
<dbReference type="AlphaFoldDB" id="X1TDE6"/>
<dbReference type="EMBL" id="BARW01031438">
    <property type="protein sequence ID" value="GAJ03289.1"/>
    <property type="molecule type" value="Genomic_DNA"/>
</dbReference>
<organism evidence="1">
    <name type="scientific">marine sediment metagenome</name>
    <dbReference type="NCBI Taxonomy" id="412755"/>
    <lineage>
        <taxon>unclassified sequences</taxon>
        <taxon>metagenomes</taxon>
        <taxon>ecological metagenomes</taxon>
    </lineage>
</organism>
<evidence type="ECO:0000313" key="1">
    <source>
        <dbReference type="EMBL" id="GAJ03289.1"/>
    </source>
</evidence>
<gene>
    <name evidence="1" type="ORF">S12H4_50002</name>
</gene>
<dbReference type="Gene3D" id="1.10.10.10">
    <property type="entry name" value="Winged helix-like DNA-binding domain superfamily/Winged helix DNA-binding domain"/>
    <property type="match status" value="1"/>
</dbReference>
<dbReference type="InterPro" id="IPR036388">
    <property type="entry name" value="WH-like_DNA-bd_sf"/>
</dbReference>
<comment type="caution">
    <text evidence="1">The sequence shown here is derived from an EMBL/GenBank/DDBJ whole genome shotgun (WGS) entry which is preliminary data.</text>
</comment>
<protein>
    <submittedName>
        <fullName evidence="1">Uncharacterized protein</fullName>
    </submittedName>
</protein>
<sequence length="61" mass="7030">MTLPDRKIIELYLRAWNTQESIAEDLGVTQKTISNILSKISIDGKITKDFKPCETDRYKLS</sequence>
<name>X1TDE6_9ZZZZ</name>
<reference evidence="1" key="1">
    <citation type="journal article" date="2014" name="Front. Microbiol.">
        <title>High frequency of phylogenetically diverse reductive dehalogenase-homologous genes in deep subseafloor sedimentary metagenomes.</title>
        <authorList>
            <person name="Kawai M."/>
            <person name="Futagami T."/>
            <person name="Toyoda A."/>
            <person name="Takaki Y."/>
            <person name="Nishi S."/>
            <person name="Hori S."/>
            <person name="Arai W."/>
            <person name="Tsubouchi T."/>
            <person name="Morono Y."/>
            <person name="Uchiyama I."/>
            <person name="Ito T."/>
            <person name="Fujiyama A."/>
            <person name="Inagaki F."/>
            <person name="Takami H."/>
        </authorList>
    </citation>
    <scope>NUCLEOTIDE SEQUENCE</scope>
    <source>
        <strain evidence="1">Expedition CK06-06</strain>
    </source>
</reference>
<accession>X1TDE6</accession>